<dbReference type="EMBL" id="AM849036">
    <property type="protein sequence ID" value="CAQ03278.1"/>
    <property type="molecule type" value="Genomic_DNA"/>
</dbReference>
<keyword evidence="1" id="KW-0614">Plasmid</keyword>
<reference evidence="1 2" key="1">
    <citation type="journal article" date="2008" name="J. Bacteriol.">
        <title>Genome of the actinomycete plant pathogen Clavibacter michiganensis subsp. sepedonicus suggests recent niche adaptation.</title>
        <authorList>
            <person name="Bentley S.D."/>
            <person name="Corton C."/>
            <person name="Brown S.E."/>
            <person name="Barron A."/>
            <person name="Clark L."/>
            <person name="Doggett J."/>
            <person name="Harris B."/>
            <person name="Ormond D."/>
            <person name="Quail M.A."/>
            <person name="May G."/>
            <person name="Francis D."/>
            <person name="Knudson D."/>
            <person name="Parkhill J."/>
            <person name="Ishimaru C.A."/>
        </authorList>
    </citation>
    <scope>NUCLEOTIDE SEQUENCE [LARGE SCALE GENOMIC DNA]</scope>
    <source>
        <strain evidence="2">ATCC 33113 / DSM 20744 / JCM 9667 / LMG 2889 / ICMP 2535 / C-1</strain>
    </source>
</reference>
<dbReference type="KEGG" id="cms:pCSL0034"/>
<sequence length="169" mass="18078">MTLRPCVGSFIYVRSTRQEDTMSSYHADDITIIAALDDDNDTPWVDVLLATPTDDGIERNTTGTISLSPSEARTHGHDLIAAADDIERCEAAPAASAVTPAAWEFDTIVTRLHLSPNDGAQLHAALADRASQLEQLIRSGWALAGTACGTSEDVTTLIDSLQRFAPVAE</sequence>
<dbReference type="Proteomes" id="UP000001318">
    <property type="component" value="Plasmid pCSL1"/>
</dbReference>
<dbReference type="AlphaFoldDB" id="B0RJ88"/>
<evidence type="ECO:0000313" key="2">
    <source>
        <dbReference type="Proteomes" id="UP000001318"/>
    </source>
</evidence>
<organism evidence="1 2">
    <name type="scientific">Clavibacter sepedonicus</name>
    <name type="common">Clavibacter michiganensis subsp. sepedonicus</name>
    <dbReference type="NCBI Taxonomy" id="31964"/>
    <lineage>
        <taxon>Bacteria</taxon>
        <taxon>Bacillati</taxon>
        <taxon>Actinomycetota</taxon>
        <taxon>Actinomycetes</taxon>
        <taxon>Micrococcales</taxon>
        <taxon>Microbacteriaceae</taxon>
        <taxon>Clavibacter</taxon>
    </lineage>
</organism>
<evidence type="ECO:0000313" key="1">
    <source>
        <dbReference type="EMBL" id="CAQ03278.1"/>
    </source>
</evidence>
<gene>
    <name evidence="1" type="ordered locus">pCSL0034</name>
</gene>
<accession>B0RJ88</accession>
<proteinExistence type="predicted"/>
<dbReference type="HOGENOM" id="CLU_1575717_0_0_11"/>
<keyword evidence="2" id="KW-1185">Reference proteome</keyword>
<protein>
    <submittedName>
        <fullName evidence="1">Uncharacterized protein</fullName>
    </submittedName>
</protein>
<name>B0RJ88_CLASE</name>
<geneLocation type="plasmid" evidence="1 2">
    <name>pCSL1</name>
</geneLocation>